<name>A0A0C9YS48_9AGAM</name>
<accession>A0A0C9YS48</accession>
<sequence length="68" mass="7654">MLPVVPRPVTGCNQPTPRYTSLFYIPNLTNGCTNILVETYLSRPQPWAPLSSHKVTQRVMIRGAFAPR</sequence>
<dbReference type="EMBL" id="KN833848">
    <property type="protein sequence ID" value="KIK16739.1"/>
    <property type="molecule type" value="Genomic_DNA"/>
</dbReference>
<gene>
    <name evidence="1" type="ORF">PISMIDRAFT_251924</name>
</gene>
<organism evidence="1 2">
    <name type="scientific">Pisolithus microcarpus 441</name>
    <dbReference type="NCBI Taxonomy" id="765257"/>
    <lineage>
        <taxon>Eukaryota</taxon>
        <taxon>Fungi</taxon>
        <taxon>Dikarya</taxon>
        <taxon>Basidiomycota</taxon>
        <taxon>Agaricomycotina</taxon>
        <taxon>Agaricomycetes</taxon>
        <taxon>Agaricomycetidae</taxon>
        <taxon>Boletales</taxon>
        <taxon>Sclerodermatineae</taxon>
        <taxon>Pisolithaceae</taxon>
        <taxon>Pisolithus</taxon>
    </lineage>
</organism>
<protein>
    <submittedName>
        <fullName evidence="1">Uncharacterized protein</fullName>
    </submittedName>
</protein>
<evidence type="ECO:0000313" key="2">
    <source>
        <dbReference type="Proteomes" id="UP000054018"/>
    </source>
</evidence>
<dbReference type="Proteomes" id="UP000054018">
    <property type="component" value="Unassembled WGS sequence"/>
</dbReference>
<proteinExistence type="predicted"/>
<keyword evidence="2" id="KW-1185">Reference proteome</keyword>
<reference evidence="1 2" key="1">
    <citation type="submission" date="2014-04" db="EMBL/GenBank/DDBJ databases">
        <authorList>
            <consortium name="DOE Joint Genome Institute"/>
            <person name="Kuo A."/>
            <person name="Kohler A."/>
            <person name="Costa M.D."/>
            <person name="Nagy L.G."/>
            <person name="Floudas D."/>
            <person name="Copeland A."/>
            <person name="Barry K.W."/>
            <person name="Cichocki N."/>
            <person name="Veneault-Fourrey C."/>
            <person name="LaButti K."/>
            <person name="Lindquist E.A."/>
            <person name="Lipzen A."/>
            <person name="Lundell T."/>
            <person name="Morin E."/>
            <person name="Murat C."/>
            <person name="Sun H."/>
            <person name="Tunlid A."/>
            <person name="Henrissat B."/>
            <person name="Grigoriev I.V."/>
            <person name="Hibbett D.S."/>
            <person name="Martin F."/>
            <person name="Nordberg H.P."/>
            <person name="Cantor M.N."/>
            <person name="Hua S.X."/>
        </authorList>
    </citation>
    <scope>NUCLEOTIDE SEQUENCE [LARGE SCALE GENOMIC DNA]</scope>
    <source>
        <strain evidence="1 2">441</strain>
    </source>
</reference>
<reference evidence="2" key="2">
    <citation type="submission" date="2015-01" db="EMBL/GenBank/DDBJ databases">
        <title>Evolutionary Origins and Diversification of the Mycorrhizal Mutualists.</title>
        <authorList>
            <consortium name="DOE Joint Genome Institute"/>
            <consortium name="Mycorrhizal Genomics Consortium"/>
            <person name="Kohler A."/>
            <person name="Kuo A."/>
            <person name="Nagy L.G."/>
            <person name="Floudas D."/>
            <person name="Copeland A."/>
            <person name="Barry K.W."/>
            <person name="Cichocki N."/>
            <person name="Veneault-Fourrey C."/>
            <person name="LaButti K."/>
            <person name="Lindquist E.A."/>
            <person name="Lipzen A."/>
            <person name="Lundell T."/>
            <person name="Morin E."/>
            <person name="Murat C."/>
            <person name="Riley R."/>
            <person name="Ohm R."/>
            <person name="Sun H."/>
            <person name="Tunlid A."/>
            <person name="Henrissat B."/>
            <person name="Grigoriev I.V."/>
            <person name="Hibbett D.S."/>
            <person name="Martin F."/>
        </authorList>
    </citation>
    <scope>NUCLEOTIDE SEQUENCE [LARGE SCALE GENOMIC DNA]</scope>
    <source>
        <strain evidence="2">441</strain>
    </source>
</reference>
<dbReference type="AlphaFoldDB" id="A0A0C9YS48"/>
<dbReference type="HOGENOM" id="CLU_2794879_0_0_1"/>
<evidence type="ECO:0000313" key="1">
    <source>
        <dbReference type="EMBL" id="KIK16739.1"/>
    </source>
</evidence>